<gene>
    <name evidence="5" type="ORF">HMPREF9469_04869</name>
</gene>
<feature type="chain" id="PRO_5003478383" description="ABC transporter substrate-binding protein" evidence="4">
    <location>
        <begin position="26"/>
        <end position="442"/>
    </location>
</feature>
<evidence type="ECO:0000256" key="2">
    <source>
        <dbReference type="ARBA" id="ARBA00022448"/>
    </source>
</evidence>
<evidence type="ECO:0000256" key="1">
    <source>
        <dbReference type="ARBA" id="ARBA00008520"/>
    </source>
</evidence>
<dbReference type="GO" id="GO:0015768">
    <property type="term" value="P:maltose transport"/>
    <property type="evidence" value="ECO:0007669"/>
    <property type="project" value="TreeGrafter"/>
</dbReference>
<dbReference type="Proteomes" id="UP000003763">
    <property type="component" value="Unassembled WGS sequence"/>
</dbReference>
<dbReference type="HOGENOM" id="CLU_031285_10_5_9"/>
<dbReference type="EMBL" id="ADLJ01000044">
    <property type="protein sequence ID" value="EHE96333.1"/>
    <property type="molecule type" value="Genomic_DNA"/>
</dbReference>
<protein>
    <recommendedName>
        <fullName evidence="7">ABC transporter substrate-binding protein</fullName>
    </recommendedName>
</protein>
<dbReference type="InterPro" id="IPR006059">
    <property type="entry name" value="SBP"/>
</dbReference>
<accession>G5HQK7</accession>
<evidence type="ECO:0000256" key="3">
    <source>
        <dbReference type="ARBA" id="ARBA00022729"/>
    </source>
</evidence>
<keyword evidence="3 4" id="KW-0732">Signal</keyword>
<feature type="signal peptide" evidence="4">
    <location>
        <begin position="1"/>
        <end position="25"/>
    </location>
</feature>
<dbReference type="PANTHER" id="PTHR30061:SF50">
    <property type="entry name" value="MALTOSE_MALTODEXTRIN-BINDING PERIPLASMIC PROTEIN"/>
    <property type="match status" value="1"/>
</dbReference>
<name>G5HQK7_9FIRM</name>
<dbReference type="CDD" id="cd13585">
    <property type="entry name" value="PBP2_TMBP_like"/>
    <property type="match status" value="1"/>
</dbReference>
<dbReference type="PROSITE" id="PS51257">
    <property type="entry name" value="PROKAR_LIPOPROTEIN"/>
    <property type="match status" value="1"/>
</dbReference>
<sequence>MKKRISILLCCFLSTSLLMGCSANSSNKTSDNIVKTENDKGKVTWWTWSTEAATALNQQVEYVEANTDLDVNLQLTATADYWVKLPVSIAAGTGPDVYQMTRPDFESYAASGQTMDLTNIVEKSSMLQEYLDKLDPVIVETYQYNGKQMAIPITIECSAIAYNKDIMDAAGINLKEIEDTWTWEDLKNIAEQLTIKNDKNETVQYGFYVPADRLPMWEILWSAGYEIFDETGEKCLLDNPGVAKALQPLADMYQTGVSPSTEVTTSSSGDDMFMSGKIAMVAAGVWKVPTYTNITSFKWDVVELPLDPTTGERKCSSNVLGLIINPNTKNLDAAITLIEQLVQPECQKLYADSNSAIPALESERSSYFDKQVPENIEAFENALSYIHPNVLSQYIPYQQYSQLQNETLKQGLNGEMTMEAMLQNLCNEINKVVDENKAKYNN</sequence>
<evidence type="ECO:0008006" key="7">
    <source>
        <dbReference type="Google" id="ProtNLM"/>
    </source>
</evidence>
<dbReference type="Pfam" id="PF13416">
    <property type="entry name" value="SBP_bac_8"/>
    <property type="match status" value="1"/>
</dbReference>
<evidence type="ECO:0000313" key="5">
    <source>
        <dbReference type="EMBL" id="EHE96333.1"/>
    </source>
</evidence>
<dbReference type="GO" id="GO:0042956">
    <property type="term" value="P:maltodextrin transmembrane transport"/>
    <property type="evidence" value="ECO:0007669"/>
    <property type="project" value="TreeGrafter"/>
</dbReference>
<keyword evidence="2" id="KW-0813">Transport</keyword>
<dbReference type="AlphaFoldDB" id="G5HQK7"/>
<proteinExistence type="inferred from homology"/>
<evidence type="ECO:0000256" key="4">
    <source>
        <dbReference type="SAM" id="SignalP"/>
    </source>
</evidence>
<dbReference type="Gene3D" id="3.40.190.10">
    <property type="entry name" value="Periplasmic binding protein-like II"/>
    <property type="match status" value="1"/>
</dbReference>
<organism evidence="5 6">
    <name type="scientific">[Clostridium] citroniae WAL-17108</name>
    <dbReference type="NCBI Taxonomy" id="742733"/>
    <lineage>
        <taxon>Bacteria</taxon>
        <taxon>Bacillati</taxon>
        <taxon>Bacillota</taxon>
        <taxon>Clostridia</taxon>
        <taxon>Lachnospirales</taxon>
        <taxon>Lachnospiraceae</taxon>
        <taxon>Enterocloster</taxon>
    </lineage>
</organism>
<comment type="caution">
    <text evidence="5">The sequence shown here is derived from an EMBL/GenBank/DDBJ whole genome shotgun (WGS) entry which is preliminary data.</text>
</comment>
<dbReference type="GO" id="GO:1901982">
    <property type="term" value="F:maltose binding"/>
    <property type="evidence" value="ECO:0007669"/>
    <property type="project" value="TreeGrafter"/>
</dbReference>
<evidence type="ECO:0000313" key="6">
    <source>
        <dbReference type="Proteomes" id="UP000003763"/>
    </source>
</evidence>
<dbReference type="PATRIC" id="fig|742733.3.peg.5015"/>
<dbReference type="SUPFAM" id="SSF53850">
    <property type="entry name" value="Periplasmic binding protein-like II"/>
    <property type="match status" value="1"/>
</dbReference>
<dbReference type="PANTHER" id="PTHR30061">
    <property type="entry name" value="MALTOSE-BINDING PERIPLASMIC PROTEIN"/>
    <property type="match status" value="1"/>
</dbReference>
<dbReference type="RefSeq" id="WP_007868271.1">
    <property type="nucleotide sequence ID" value="NZ_JH376428.1"/>
</dbReference>
<comment type="similarity">
    <text evidence="1">Belongs to the bacterial solute-binding protein 1 family.</text>
</comment>
<dbReference type="eggNOG" id="COG1653">
    <property type="taxonomic scope" value="Bacteria"/>
</dbReference>
<reference evidence="5 6" key="1">
    <citation type="submission" date="2011-08" db="EMBL/GenBank/DDBJ databases">
        <title>The Genome Sequence of Clostridium citroniae WAL-17108.</title>
        <authorList>
            <consortium name="The Broad Institute Genome Sequencing Platform"/>
            <person name="Earl A."/>
            <person name="Ward D."/>
            <person name="Feldgarden M."/>
            <person name="Gevers D."/>
            <person name="Finegold S.M."/>
            <person name="Summanen P.H."/>
            <person name="Molitoris D.R."/>
            <person name="Vaisanen M.L."/>
            <person name="Daigneault M."/>
            <person name="Allen-Vercoe E."/>
            <person name="Young S.K."/>
            <person name="Zeng Q."/>
            <person name="Gargeya S."/>
            <person name="Fitzgerald M."/>
            <person name="Haas B."/>
            <person name="Abouelleil A."/>
            <person name="Alvarado L."/>
            <person name="Arachchi H.M."/>
            <person name="Berlin A."/>
            <person name="Brown A."/>
            <person name="Chapman S.B."/>
            <person name="Chen Z."/>
            <person name="Dunbar C."/>
            <person name="Freedman E."/>
            <person name="Gearin G."/>
            <person name="Gellesch M."/>
            <person name="Goldberg J."/>
            <person name="Griggs A."/>
            <person name="Gujja S."/>
            <person name="Heiman D."/>
            <person name="Howarth C."/>
            <person name="Larson L."/>
            <person name="Lui A."/>
            <person name="MacDonald P.J.P."/>
            <person name="Montmayeur A."/>
            <person name="Murphy C."/>
            <person name="Neiman D."/>
            <person name="Pearson M."/>
            <person name="Priest M."/>
            <person name="Roberts A."/>
            <person name="Saif S."/>
            <person name="Shea T."/>
            <person name="Shenoy N."/>
            <person name="Sisk P."/>
            <person name="Stolte C."/>
            <person name="Sykes S."/>
            <person name="Wortman J."/>
            <person name="Nusbaum C."/>
            <person name="Birren B."/>
        </authorList>
    </citation>
    <scope>NUCLEOTIDE SEQUENCE [LARGE SCALE GENOMIC DNA]</scope>
    <source>
        <strain evidence="5 6">WAL-17108</strain>
    </source>
</reference>
<dbReference type="GO" id="GO:0055052">
    <property type="term" value="C:ATP-binding cassette (ABC) transporter complex, substrate-binding subunit-containing"/>
    <property type="evidence" value="ECO:0007669"/>
    <property type="project" value="TreeGrafter"/>
</dbReference>